<name>A0AAF0GU34_AGRTU</name>
<accession>A0AAF0GU34</accession>
<gene>
    <name evidence="1" type="ORF">CFBP5506_09425</name>
</gene>
<dbReference type="EMBL" id="CP122962">
    <property type="protein sequence ID" value="WGM58550.1"/>
    <property type="molecule type" value="Genomic_DNA"/>
</dbReference>
<reference evidence="1" key="2">
    <citation type="submission" date="2023-04" db="EMBL/GenBank/DDBJ databases">
        <title>Complete genome sequence of Agrobacterium salinitolerans CFBP5506.</title>
        <authorList>
            <person name="Yen H.-C."/>
            <person name="Yan X.-H."/>
            <person name="Lai E.-M."/>
            <person name="Kuo C.-H."/>
        </authorList>
    </citation>
    <scope>NUCLEOTIDE SEQUENCE</scope>
    <source>
        <strain evidence="1">CFBP5506</strain>
    </source>
</reference>
<dbReference type="AlphaFoldDB" id="A0AAF0GU34"/>
<dbReference type="Proteomes" id="UP000305410">
    <property type="component" value="Chromosome Circular"/>
</dbReference>
<dbReference type="RefSeq" id="WP_136902996.1">
    <property type="nucleotide sequence ID" value="NZ_CP122962.1"/>
</dbReference>
<protein>
    <submittedName>
        <fullName evidence="1">Uncharacterized protein</fullName>
    </submittedName>
</protein>
<evidence type="ECO:0000313" key="1">
    <source>
        <dbReference type="EMBL" id="WGM58550.1"/>
    </source>
</evidence>
<sequence>MHNNKDLNRACLAKIAADARNNRLFYIFATKNHFKISPWTNNSGNLCAWGVGATPASALSGFLRLSPEWPARQCDFLVIRDARGDSTVNARFALGKSKAGEKIKTVISKS</sequence>
<reference evidence="1" key="1">
    <citation type="submission" date="2019-04" db="EMBL/GenBank/DDBJ databases">
        <authorList>
            <person name="Chiang H.-Y."/>
            <person name="Huang Y.-Y."/>
            <person name="Chou L."/>
            <person name="Lai E.-M."/>
            <person name="Kuo C.-H."/>
        </authorList>
    </citation>
    <scope>NUCLEOTIDE SEQUENCE</scope>
    <source>
        <strain evidence="1">CFBP5506</strain>
    </source>
</reference>
<proteinExistence type="predicted"/>
<evidence type="ECO:0000313" key="2">
    <source>
        <dbReference type="Proteomes" id="UP000305410"/>
    </source>
</evidence>
<organism evidence="1 2">
    <name type="scientific">Agrobacterium tumefaciens</name>
    <dbReference type="NCBI Taxonomy" id="358"/>
    <lineage>
        <taxon>Bacteria</taxon>
        <taxon>Pseudomonadati</taxon>
        <taxon>Pseudomonadota</taxon>
        <taxon>Alphaproteobacteria</taxon>
        <taxon>Hyphomicrobiales</taxon>
        <taxon>Rhizobiaceae</taxon>
        <taxon>Rhizobium/Agrobacterium group</taxon>
        <taxon>Agrobacterium</taxon>
        <taxon>Agrobacterium tumefaciens complex</taxon>
    </lineage>
</organism>